<dbReference type="CDD" id="cd07302">
    <property type="entry name" value="CHD"/>
    <property type="match status" value="2"/>
</dbReference>
<feature type="transmembrane region" description="Helical" evidence="8">
    <location>
        <begin position="337"/>
        <end position="356"/>
    </location>
</feature>
<evidence type="ECO:0000256" key="8">
    <source>
        <dbReference type="SAM" id="Phobius"/>
    </source>
</evidence>
<dbReference type="GO" id="GO:0140326">
    <property type="term" value="F:ATPase-coupled intramembrane lipid transporter activity"/>
    <property type="evidence" value="ECO:0007669"/>
    <property type="project" value="TreeGrafter"/>
</dbReference>
<dbReference type="Pfam" id="PF00211">
    <property type="entry name" value="Guanylate_cyc"/>
    <property type="match status" value="2"/>
</dbReference>
<dbReference type="OrthoDB" id="354346at2759"/>
<evidence type="ECO:0000256" key="2">
    <source>
        <dbReference type="ARBA" id="ARBA00022692"/>
    </source>
</evidence>
<feature type="compositionally biased region" description="Polar residues" evidence="7">
    <location>
        <begin position="31"/>
        <end position="40"/>
    </location>
</feature>
<dbReference type="PROSITE" id="PS00154">
    <property type="entry name" value="ATPASE_E1_E2"/>
    <property type="match status" value="1"/>
</dbReference>
<dbReference type="GO" id="GO:0000166">
    <property type="term" value="F:nucleotide binding"/>
    <property type="evidence" value="ECO:0007669"/>
    <property type="project" value="InterPro"/>
</dbReference>
<feature type="transmembrane region" description="Helical" evidence="8">
    <location>
        <begin position="1516"/>
        <end position="1536"/>
    </location>
</feature>
<feature type="transmembrane region" description="Helical" evidence="8">
    <location>
        <begin position="112"/>
        <end position="129"/>
    </location>
</feature>
<sequence length="2445" mass="274688">MAPPRPQLTVPSPTGKRGTSPNSRMDRPSPGQRSDNRTVMSSANKDELLTKRQNLCFGAKLQPEWESRSLNINPVFSDDIYRFLGNEQHNHRWALAKHAMHICLCNAKRLPYIWGMILMIINIIAPALLRKGSPRMSWHGNAGVLIASFAVSFIISGFDVYKRFTVGRCVDYKRYSVLQPKKSRVKKVPACDLVVGNIIRLKCDDVVPTDMIILYSSNPDGQVHVDTSLVDGDRDLKVKHTTKYAKIDPSIHSFANLRGQIICDRPSPDIDSFSATLRLKGHPRPRTVCIQNFIMRGSIIRNTATVYGVITHTGLDTKIAQNMNKDFQRVKFGAVDIMINQFTIIVAVIYLVCLFVSMGTRWSAILSSERRKVGTPLVTESLIFVTIRFITLYGGLVPVTLPAIVDVLRYAYSTYYDGHIDHSFLSDATLATDKGAQPSTQPETVMPVSWTISHGLLEELGMVDIIFCDKTGTLTTNNLDIALISTDHKTFDTSGDLSQLQTDVESELDHNKKLDMLLKLMCFCNAATQVTATSQTDSPPMRSNTTNSSNSLKHSGSVTSDLSADLPTNSQCALRPSKSKIHFGDVSYIDSNNQSKFTLKNLGSDNSLDYADNGDLDDGDEVYASSVFPSKSCRSMQSIYYKSPFKEEGCMVELARDLGYKLIRRSKSHIQAECRGSLETWNIIGLNSFTSQRRRMSIVVNKPDSDGATIFVKGCGDTMVSLLKHTSCDDGFDITSLPNKIDKLTSAGYRVLVCAYRDLSPEETRNYQRHYSNAEDSIYSSEVLHEEAAVMVETGLTYLGIVAFRDEIQPGVRETLDLLMEAGVRVWMTTGDNRNAAIETAYLTNLLTNPCRIFDCRLPYSRCDEISENDGTVLYESFLQQKSYMDPSEQLCLVVEGSDLKDFMSSSNLQTCLVNMLCFADVVIACKLSPSEKADFVKLVKVRLSPTPVTLAIGDGLNDVKMMQEAHIGVAVLGATPDCVAYADFVTSHFAGLRTLLFFQGNNTLQVMSAAIYWSFFKCICLIMPIFYYQGHTDWEGVELYGSFIQLIFHLVFTALPIIFCGLFDQPIAEPILTNVPLLYTLGRRRFHINYLRLGFTILEGILSSVFCYLSIQTTAIESPIFRGGGTISSRAFGLLCSLGSLQMSNSRILIDAFTRNNSFGIFLTLVFLILMPPVFMAFCVLLGGRALRTATFQTLLWQPFYLLLPVWISTGVVCHVAISLTQSMVCPNISNFVKHWLSLQECSCPQHDPKASSETTSGSTEMAKFSPTLFGCMKGFHYWCDQLLKKVRSEFNLYGLDSLMPMIPAPRPFRVREGDLSAVQTRLNLSSGLSKDNLANINGSQGNVGIRPGRVSHLIDRFTLRFKDMQLEADYRLHKRRNHYRSNRIWYRTIFVAIGIYYIVDWMLGYHLQKSYGHPIAMYTIIPPICVTLFSFGCSLLTFHTVYFVRYINKALGALVCCMILQYVISLSWMEHLSSLQPLLFPIFTYVILHLVFVYALVANVIFLLAAIGRLDTSIHILPLFTAINAFVAFVGYRLEYNNRKNFLFEFSANSARKKQSELLNTMLPTFVVNKMINARLNEDGIPIGFEAEEHALVSVVFCDVCHFQNLVATVEPTILVELLDSLFLAFDRCAEQFSATKIETVFETYLAALGLSRGNVLCPYEAAANSIDMALSMIEVARQIRYPATHETEDGTFHEQDESVVVKIGIHSGKIISGLVGAKKPQYALFGDTVNTASRMKTTGENGHIHISNSTYDLIKTDVTLHFDRRETFVKGKGVMTTYLLVSAEGSAYPNYEVLEHSSTLEGTSFTESITNSMDPLTMSSIEPGVSQLTSGTPTRNTLFECVEKEHVLNNIGATPDLVRGLSDSSRPSIPISSADYDRSCARSLRISAAVGVMGDNEDGLMRCPNPFLRSSSSYTMTNNSTQTTPSHGGRCLSFLRRSNTPTTSPCHSLMSSSISRTSSFLNDTFEDDDDFNNRVEGTDMHIHTSEWLLLKFNDRLQEDRYRAHFYNNRTHINTIEQSLVIFLMVFIFQSILEIAIPRSFQDMDKVERLVFFKYTVYWTVRSIYIMLIFVMWLLFRFNTCNQSTESNTNMWLTFVLNLFFVSAACVFSLSNSWAVVHDESYAHLLNMWLPSDSFKFYTYIVVIHHNNGMLFQTCILVDILFMIVSMSFISFSVIQNAATFVTQFSIPGYIFFNLISAHCKEALDRTTFYSNEKAKMIEARVGQMLNDMLPKSVLEEFKNDKLKMSYCHEKMSFLFSDIVGFTLWANSVDASHVIALLQRLFARFDRSSTKHGLYKLCTIGDAYVAVSEPAIEVPTEQEAIANIDGILQMAQSMINTIQEVRESFNIPGLNMRIGLHYGHAVGGVIGSGRLRYDLWGMDIHTANAMESHGIPGKINVSERLKLILMTNFPERFTFEFHSDIQVIDRCVRSFIITSDSNDNWTF</sequence>
<evidence type="ECO:0000259" key="9">
    <source>
        <dbReference type="PROSITE" id="PS50125"/>
    </source>
</evidence>
<dbReference type="SUPFAM" id="SSF81653">
    <property type="entry name" value="Calcium ATPase, transduction domain A"/>
    <property type="match status" value="1"/>
</dbReference>
<evidence type="ECO:0000313" key="11">
    <source>
        <dbReference type="Proteomes" id="UP001057455"/>
    </source>
</evidence>
<evidence type="ECO:0000256" key="4">
    <source>
        <dbReference type="ARBA" id="ARBA00022842"/>
    </source>
</evidence>
<feature type="transmembrane region" description="Helical" evidence="8">
    <location>
        <begin position="1484"/>
        <end position="1509"/>
    </location>
</feature>
<dbReference type="SUPFAM" id="SSF81665">
    <property type="entry name" value="Calcium ATPase, transmembrane domain M"/>
    <property type="match status" value="1"/>
</dbReference>
<dbReference type="GO" id="GO:0045332">
    <property type="term" value="P:phospholipid translocation"/>
    <property type="evidence" value="ECO:0007669"/>
    <property type="project" value="TreeGrafter"/>
</dbReference>
<evidence type="ECO:0000256" key="1">
    <source>
        <dbReference type="ARBA" id="ARBA00004141"/>
    </source>
</evidence>
<comment type="caution">
    <text evidence="10">The sequence shown here is derived from an EMBL/GenBank/DDBJ whole genome shotgun (WGS) entry which is preliminary data.</text>
</comment>
<dbReference type="InterPro" id="IPR018303">
    <property type="entry name" value="ATPase_P-typ_P_site"/>
</dbReference>
<feature type="transmembrane region" description="Helical" evidence="8">
    <location>
        <begin position="2098"/>
        <end position="2119"/>
    </location>
</feature>
<dbReference type="PROSITE" id="PS50125">
    <property type="entry name" value="GUANYLATE_CYCLASE_2"/>
    <property type="match status" value="2"/>
</dbReference>
<dbReference type="PRINTS" id="PR00119">
    <property type="entry name" value="CATATPASE"/>
</dbReference>
<dbReference type="PANTHER" id="PTHR24092">
    <property type="entry name" value="PROBABLE PHOSPHOLIPID-TRANSPORTING ATPASE"/>
    <property type="match status" value="1"/>
</dbReference>
<feature type="transmembrane region" description="Helical" evidence="8">
    <location>
        <begin position="2059"/>
        <end position="2078"/>
    </location>
</feature>
<evidence type="ECO:0000256" key="6">
    <source>
        <dbReference type="ARBA" id="ARBA00023136"/>
    </source>
</evidence>
<feature type="region of interest" description="Disordered" evidence="7">
    <location>
        <begin position="1"/>
        <end position="40"/>
    </location>
</feature>
<keyword evidence="2 8" id="KW-0812">Transmembrane</keyword>
<dbReference type="InterPro" id="IPR044492">
    <property type="entry name" value="P_typ_ATPase_HD_dom"/>
</dbReference>
<feature type="domain" description="Guanylate cyclase" evidence="9">
    <location>
        <begin position="1596"/>
        <end position="1739"/>
    </location>
</feature>
<reference evidence="10" key="1">
    <citation type="submission" date="2019-12" db="EMBL/GenBank/DDBJ databases">
        <title>Genome sequence of Babesia ovis.</title>
        <authorList>
            <person name="Yamagishi J."/>
            <person name="Sevinc F."/>
            <person name="Xuan X."/>
        </authorList>
    </citation>
    <scope>NUCLEOTIDE SEQUENCE</scope>
    <source>
        <strain evidence="10">Selcuk</strain>
    </source>
</reference>
<dbReference type="InterPro" id="IPR001054">
    <property type="entry name" value="A/G_cyclase"/>
</dbReference>
<evidence type="ECO:0000256" key="3">
    <source>
        <dbReference type="ARBA" id="ARBA00022723"/>
    </source>
</evidence>
<dbReference type="GO" id="GO:0005886">
    <property type="term" value="C:plasma membrane"/>
    <property type="evidence" value="ECO:0007669"/>
    <property type="project" value="TreeGrafter"/>
</dbReference>
<organism evidence="10 11">
    <name type="scientific">Babesia ovis</name>
    <dbReference type="NCBI Taxonomy" id="5869"/>
    <lineage>
        <taxon>Eukaryota</taxon>
        <taxon>Sar</taxon>
        <taxon>Alveolata</taxon>
        <taxon>Apicomplexa</taxon>
        <taxon>Aconoidasida</taxon>
        <taxon>Piroplasmida</taxon>
        <taxon>Babesiidae</taxon>
        <taxon>Babesia</taxon>
    </lineage>
</organism>
<dbReference type="SFLD" id="SFLDF00027">
    <property type="entry name" value="p-type_atpase"/>
    <property type="match status" value="1"/>
</dbReference>
<dbReference type="SFLD" id="SFLDS00003">
    <property type="entry name" value="Haloacid_Dehalogenase"/>
    <property type="match status" value="1"/>
</dbReference>
<evidence type="ECO:0000313" key="10">
    <source>
        <dbReference type="EMBL" id="GFE52627.1"/>
    </source>
</evidence>
<feature type="transmembrane region" description="Helical" evidence="8">
    <location>
        <begin position="1041"/>
        <end position="1064"/>
    </location>
</feature>
<dbReference type="Gene3D" id="3.30.70.1230">
    <property type="entry name" value="Nucleotide cyclase"/>
    <property type="match status" value="2"/>
</dbReference>
<feature type="compositionally biased region" description="Polar residues" evidence="7">
    <location>
        <begin position="9"/>
        <end position="23"/>
    </location>
</feature>
<feature type="transmembrane region" description="Helical" evidence="8">
    <location>
        <begin position="1132"/>
        <end position="1151"/>
    </location>
</feature>
<feature type="transmembrane region" description="Helical" evidence="8">
    <location>
        <begin position="1452"/>
        <end position="1472"/>
    </location>
</feature>
<dbReference type="Proteomes" id="UP001057455">
    <property type="component" value="Unassembled WGS sequence"/>
</dbReference>
<protein>
    <submittedName>
        <fullName evidence="10">Guanylyl cyclase</fullName>
    </submittedName>
</protein>
<comment type="subcellular location">
    <subcellularLocation>
        <location evidence="1">Membrane</location>
        <topology evidence="1">Multi-pass membrane protein</topology>
    </subcellularLocation>
</comment>
<feature type="transmembrane region" description="Helical" evidence="8">
    <location>
        <begin position="141"/>
        <end position="161"/>
    </location>
</feature>
<feature type="transmembrane region" description="Helical" evidence="8">
    <location>
        <begin position="1163"/>
        <end position="1188"/>
    </location>
</feature>
<dbReference type="SUPFAM" id="SSF81660">
    <property type="entry name" value="Metal cation-transporting ATPase, ATP-binding domain N"/>
    <property type="match status" value="1"/>
</dbReference>
<gene>
    <name evidence="10" type="ORF">BaOVIS_000310</name>
</gene>
<proteinExistence type="predicted"/>
<dbReference type="Pfam" id="PF13246">
    <property type="entry name" value="Cation_ATPase"/>
    <property type="match status" value="1"/>
</dbReference>
<accession>A0A9W5T7S9</accession>
<feature type="transmembrane region" description="Helical" evidence="8">
    <location>
        <begin position="1386"/>
        <end position="1405"/>
    </location>
</feature>
<dbReference type="SFLD" id="SFLDG00002">
    <property type="entry name" value="C1.7:_P-type_atpase_like"/>
    <property type="match status" value="1"/>
</dbReference>
<feature type="transmembrane region" description="Helical" evidence="8">
    <location>
        <begin position="1417"/>
        <end position="1440"/>
    </location>
</feature>
<dbReference type="PANTHER" id="PTHR24092:SF175">
    <property type="entry name" value="PHOSPHOLIPID-TRANSPORTING ATPASE"/>
    <property type="match status" value="1"/>
</dbReference>
<keyword evidence="6 8" id="KW-0472">Membrane</keyword>
<dbReference type="SUPFAM" id="SSF56784">
    <property type="entry name" value="HAD-like"/>
    <property type="match status" value="1"/>
</dbReference>
<keyword evidence="4" id="KW-0460">Magnesium</keyword>
<feature type="transmembrane region" description="Helical" evidence="8">
    <location>
        <begin position="1200"/>
        <end position="1221"/>
    </location>
</feature>
<dbReference type="GO" id="GO:0046872">
    <property type="term" value="F:metal ion binding"/>
    <property type="evidence" value="ECO:0007669"/>
    <property type="project" value="UniProtKB-KW"/>
</dbReference>
<feature type="domain" description="Guanylate cyclase" evidence="9">
    <location>
        <begin position="2255"/>
        <end position="2389"/>
    </location>
</feature>
<evidence type="ECO:0000256" key="5">
    <source>
        <dbReference type="ARBA" id="ARBA00022989"/>
    </source>
</evidence>
<dbReference type="GO" id="GO:0035556">
    <property type="term" value="P:intracellular signal transduction"/>
    <property type="evidence" value="ECO:0007669"/>
    <property type="project" value="InterPro"/>
</dbReference>
<feature type="transmembrane region" description="Helical" evidence="8">
    <location>
        <begin position="377"/>
        <end position="396"/>
    </location>
</feature>
<dbReference type="InterPro" id="IPR029787">
    <property type="entry name" value="Nucleotide_cyclase"/>
</dbReference>
<dbReference type="SMART" id="SM00044">
    <property type="entry name" value="CYCc"/>
    <property type="match status" value="2"/>
</dbReference>
<dbReference type="GO" id="GO:0009190">
    <property type="term" value="P:cyclic nucleotide biosynthetic process"/>
    <property type="evidence" value="ECO:0007669"/>
    <property type="project" value="InterPro"/>
</dbReference>
<keyword evidence="11" id="KW-1185">Reference proteome</keyword>
<keyword evidence="5 8" id="KW-1133">Transmembrane helix</keyword>
<dbReference type="InterPro" id="IPR023214">
    <property type="entry name" value="HAD_sf"/>
</dbReference>
<feature type="transmembrane region" description="Helical" evidence="8">
    <location>
        <begin position="1091"/>
        <end position="1112"/>
    </location>
</feature>
<dbReference type="InterPro" id="IPR023298">
    <property type="entry name" value="ATPase_P-typ_TM_dom_sf"/>
</dbReference>
<dbReference type="SUPFAM" id="SSF55073">
    <property type="entry name" value="Nucleotide cyclase"/>
    <property type="match status" value="2"/>
</dbReference>
<name>A0A9W5T7S9_BABOV</name>
<dbReference type="EMBL" id="BLIY01000001">
    <property type="protein sequence ID" value="GFE52627.1"/>
    <property type="molecule type" value="Genomic_DNA"/>
</dbReference>
<dbReference type="Gene3D" id="2.70.150.10">
    <property type="entry name" value="Calcium-transporting ATPase, cytoplasmic transduction domain A"/>
    <property type="match status" value="1"/>
</dbReference>
<dbReference type="InterPro" id="IPR008250">
    <property type="entry name" value="ATPase_P-typ_transduc_dom_A_sf"/>
</dbReference>
<feature type="transmembrane region" description="Helical" evidence="8">
    <location>
        <begin position="2021"/>
        <end position="2039"/>
    </location>
</feature>
<dbReference type="InterPro" id="IPR023299">
    <property type="entry name" value="ATPase_P-typ_cyto_dom_N"/>
</dbReference>
<keyword evidence="3" id="KW-0479">Metal-binding</keyword>
<dbReference type="InterPro" id="IPR036412">
    <property type="entry name" value="HAD-like_sf"/>
</dbReference>
<dbReference type="Gene3D" id="3.40.50.1000">
    <property type="entry name" value="HAD superfamily/HAD-like"/>
    <property type="match status" value="2"/>
</dbReference>
<feature type="transmembrane region" description="Helical" evidence="8">
    <location>
        <begin position="2158"/>
        <end position="2177"/>
    </location>
</feature>
<feature type="region of interest" description="Disordered" evidence="7">
    <location>
        <begin position="533"/>
        <end position="564"/>
    </location>
</feature>
<dbReference type="Gene3D" id="3.40.1110.10">
    <property type="entry name" value="Calcium-transporting ATPase, cytoplasmic domain N"/>
    <property type="match status" value="2"/>
</dbReference>
<dbReference type="Pfam" id="PF16212">
    <property type="entry name" value="PhoLip_ATPase_C"/>
    <property type="match status" value="1"/>
</dbReference>
<dbReference type="InterPro" id="IPR032630">
    <property type="entry name" value="P_typ_ATPase_c"/>
</dbReference>
<feature type="transmembrane region" description="Helical" evidence="8">
    <location>
        <begin position="1011"/>
        <end position="1029"/>
    </location>
</feature>
<evidence type="ECO:0000256" key="7">
    <source>
        <dbReference type="SAM" id="MobiDB-lite"/>
    </source>
</evidence>